<dbReference type="AlphaFoldDB" id="A0A318LHX5"/>
<comment type="cofactor">
    <cofactor evidence="1">
        <name>FAD</name>
        <dbReference type="ChEBI" id="CHEBI:57692"/>
    </cofactor>
</comment>
<evidence type="ECO:0000256" key="3">
    <source>
        <dbReference type="ARBA" id="ARBA00022630"/>
    </source>
</evidence>
<proteinExistence type="inferred from homology"/>
<organism evidence="6 7">
    <name type="scientific">Prauserella flavalba</name>
    <dbReference type="NCBI Taxonomy" id="1477506"/>
    <lineage>
        <taxon>Bacteria</taxon>
        <taxon>Bacillati</taxon>
        <taxon>Actinomycetota</taxon>
        <taxon>Actinomycetes</taxon>
        <taxon>Pseudonocardiales</taxon>
        <taxon>Pseudonocardiaceae</taxon>
        <taxon>Prauserella</taxon>
    </lineage>
</organism>
<evidence type="ECO:0000256" key="1">
    <source>
        <dbReference type="ARBA" id="ARBA00001974"/>
    </source>
</evidence>
<dbReference type="GO" id="GO:0016491">
    <property type="term" value="F:oxidoreductase activity"/>
    <property type="evidence" value="ECO:0007669"/>
    <property type="project" value="UniProtKB-KW"/>
</dbReference>
<dbReference type="SUPFAM" id="SSF51905">
    <property type="entry name" value="FAD/NAD(P)-binding domain"/>
    <property type="match status" value="1"/>
</dbReference>
<dbReference type="PANTHER" id="PTHR13847">
    <property type="entry name" value="SARCOSINE DEHYDROGENASE-RELATED"/>
    <property type="match status" value="1"/>
</dbReference>
<evidence type="ECO:0000313" key="7">
    <source>
        <dbReference type="Proteomes" id="UP000247892"/>
    </source>
</evidence>
<gene>
    <name evidence="6" type="ORF">BA062_29260</name>
</gene>
<keyword evidence="3" id="KW-0285">Flavoprotein</keyword>
<dbReference type="Pfam" id="PF01266">
    <property type="entry name" value="DAO"/>
    <property type="match status" value="1"/>
</dbReference>
<accession>A0A318LHX5</accession>
<name>A0A318LHX5_9PSEU</name>
<feature type="domain" description="FAD dependent oxidoreductase" evidence="5">
    <location>
        <begin position="2"/>
        <end position="350"/>
    </location>
</feature>
<dbReference type="InterPro" id="IPR006076">
    <property type="entry name" value="FAD-dep_OxRdtase"/>
</dbReference>
<evidence type="ECO:0000313" key="6">
    <source>
        <dbReference type="EMBL" id="PXY24312.1"/>
    </source>
</evidence>
<dbReference type="PANTHER" id="PTHR13847:SF286">
    <property type="entry name" value="D-AMINO ACID DEHYDROGENASE"/>
    <property type="match status" value="1"/>
</dbReference>
<dbReference type="InterPro" id="IPR036188">
    <property type="entry name" value="FAD/NAD-bd_sf"/>
</dbReference>
<dbReference type="OrthoDB" id="9806257at2"/>
<keyword evidence="4" id="KW-0560">Oxidoreductase</keyword>
<keyword evidence="7" id="KW-1185">Reference proteome</keyword>
<comment type="similarity">
    <text evidence="2">Belongs to the DadA oxidoreductase family.</text>
</comment>
<dbReference type="Proteomes" id="UP000247892">
    <property type="component" value="Unassembled WGS sequence"/>
</dbReference>
<sequence length="371" mass="38335">MRIVVIGSGIAGAGAAYQLARLGAEVVVADADLPGTATAAGAGIVCPWTSRKLDDAELGFAARAAAYYRTFTERLAEDGQRDSSFELVGGMVVAEDDAELAEVHERVSANATRWPEAGEVSLLDATQARELFPALAPGLGAVHVAGAGRVDGRRLRAAMLRAAIRLGARLVEGTAELHVAGEHVTGVRVGRELVAADRVLVAAGAWSAQLLAPLGVRIGVEPQRGQISHFELPGTDTAAWPVVLPLSSHYLLAFPGSRVVAGATRETGSGFDHRITAAGQQEVLDNALAVAPGLADATLVETRIGFRPATPDGRPLLGALTAYPEVFVLSGFGPSGLTLGPYAAALTASLLLDQPVADDLGALAPERFTPR</sequence>
<dbReference type="EMBL" id="MASU01000013">
    <property type="protein sequence ID" value="PXY24312.1"/>
    <property type="molecule type" value="Genomic_DNA"/>
</dbReference>
<dbReference type="Gene3D" id="3.50.50.60">
    <property type="entry name" value="FAD/NAD(P)-binding domain"/>
    <property type="match status" value="1"/>
</dbReference>
<dbReference type="SUPFAM" id="SSF54373">
    <property type="entry name" value="FAD-linked reductases, C-terminal domain"/>
    <property type="match status" value="1"/>
</dbReference>
<reference evidence="6 7" key="1">
    <citation type="submission" date="2016-07" db="EMBL/GenBank/DDBJ databases">
        <title>Draft genome sequence of Prauserella sp. YIM 121212, isolated from alkaline soil.</title>
        <authorList>
            <person name="Ruckert C."/>
            <person name="Albersmeier A."/>
            <person name="Jiang C.-L."/>
            <person name="Jiang Y."/>
            <person name="Kalinowski J."/>
            <person name="Schneider O."/>
            <person name="Winkler A."/>
            <person name="Zotchev S.B."/>
        </authorList>
    </citation>
    <scope>NUCLEOTIDE SEQUENCE [LARGE SCALE GENOMIC DNA]</scope>
    <source>
        <strain evidence="6 7">YIM 121212</strain>
    </source>
</reference>
<dbReference type="GO" id="GO:0005737">
    <property type="term" value="C:cytoplasm"/>
    <property type="evidence" value="ECO:0007669"/>
    <property type="project" value="TreeGrafter"/>
</dbReference>
<dbReference type="RefSeq" id="WP_110342380.1">
    <property type="nucleotide sequence ID" value="NZ_JBHVKT010000018.1"/>
</dbReference>
<evidence type="ECO:0000256" key="4">
    <source>
        <dbReference type="ARBA" id="ARBA00023002"/>
    </source>
</evidence>
<evidence type="ECO:0000259" key="5">
    <source>
        <dbReference type="Pfam" id="PF01266"/>
    </source>
</evidence>
<comment type="caution">
    <text evidence="6">The sequence shown here is derived from an EMBL/GenBank/DDBJ whole genome shotgun (WGS) entry which is preliminary data.</text>
</comment>
<evidence type="ECO:0000256" key="2">
    <source>
        <dbReference type="ARBA" id="ARBA00009410"/>
    </source>
</evidence>
<protein>
    <submittedName>
        <fullName evidence="6">Oxidoreductase</fullName>
    </submittedName>
</protein>
<dbReference type="Gene3D" id="3.30.9.10">
    <property type="entry name" value="D-Amino Acid Oxidase, subunit A, domain 2"/>
    <property type="match status" value="1"/>
</dbReference>